<name>A0A1V8ZYN6_SACPI</name>
<sequence>MTWFKVDDTFHSHPKVMATDADALGLWVVAGSWCGSNLTDGFVPAYVVPRLIPGGTELAEKLVAAGLWRHAEKGYQFHDWFDRNPSAEKVKAEREAAAERQRKWRESRRNASGHGGSNAGSNGVRNGVTNAAPTRPDPTPPMGGRGGGHQFRPRLEVVHSPCGQCNETRHVELPDGSVARCPTCHPKGRRVS</sequence>
<dbReference type="EMBL" id="MWIH01000008">
    <property type="protein sequence ID" value="OQO89906.1"/>
    <property type="molecule type" value="Genomic_DNA"/>
</dbReference>
<dbReference type="STRING" id="1962155.B1813_18875"/>
<gene>
    <name evidence="2" type="ORF">B1813_18875</name>
</gene>
<comment type="caution">
    <text evidence="2">The sequence shown here is derived from an EMBL/GenBank/DDBJ whole genome shotgun (WGS) entry which is preliminary data.</text>
</comment>
<keyword evidence="3" id="KW-1185">Reference proteome</keyword>
<evidence type="ECO:0000313" key="2">
    <source>
        <dbReference type="EMBL" id="OQO89906.1"/>
    </source>
</evidence>
<proteinExistence type="predicted"/>
<organism evidence="2 3">
    <name type="scientific">Saccharomonospora piscinae</name>
    <dbReference type="NCBI Taxonomy" id="687388"/>
    <lineage>
        <taxon>Bacteria</taxon>
        <taxon>Bacillati</taxon>
        <taxon>Actinomycetota</taxon>
        <taxon>Actinomycetes</taxon>
        <taxon>Pseudonocardiales</taxon>
        <taxon>Pseudonocardiaceae</taxon>
        <taxon>Saccharomonospora</taxon>
    </lineage>
</organism>
<protein>
    <submittedName>
        <fullName evidence="2">Uncharacterized protein</fullName>
    </submittedName>
</protein>
<dbReference type="AlphaFoldDB" id="A0A1V8ZYN6"/>
<reference evidence="2 3" key="1">
    <citation type="submission" date="2017-02" db="EMBL/GenBank/DDBJ databases">
        <title>Draft genome of Saccharomonospora sp. 154.</title>
        <authorList>
            <person name="Alonso-Carmona G.S."/>
            <person name="De La Haba R."/>
            <person name="Vera-Gargallo B."/>
            <person name="Sandoval-Trujillo A.H."/>
            <person name="Ramirez-Duran N."/>
            <person name="Ventosa A."/>
        </authorList>
    </citation>
    <scope>NUCLEOTIDE SEQUENCE [LARGE SCALE GENOMIC DNA]</scope>
    <source>
        <strain evidence="2 3">LRS4.154</strain>
    </source>
</reference>
<evidence type="ECO:0000256" key="1">
    <source>
        <dbReference type="SAM" id="MobiDB-lite"/>
    </source>
</evidence>
<evidence type="ECO:0000313" key="3">
    <source>
        <dbReference type="Proteomes" id="UP000192591"/>
    </source>
</evidence>
<dbReference type="RefSeq" id="WP_081194149.1">
    <property type="nucleotide sequence ID" value="NZ_MWIH01000008.1"/>
</dbReference>
<feature type="compositionally biased region" description="Basic and acidic residues" evidence="1">
    <location>
        <begin position="91"/>
        <end position="101"/>
    </location>
</feature>
<accession>A0A1V8ZYN6</accession>
<dbReference type="Proteomes" id="UP000192591">
    <property type="component" value="Unassembled WGS sequence"/>
</dbReference>
<feature type="region of interest" description="Disordered" evidence="1">
    <location>
        <begin position="91"/>
        <end position="152"/>
    </location>
</feature>